<dbReference type="AlphaFoldDB" id="A0A4Y2M3W8"/>
<comment type="caution">
    <text evidence="2">The sequence shown here is derived from an EMBL/GenBank/DDBJ whole genome shotgun (WGS) entry which is preliminary data.</text>
</comment>
<name>A0A4Y2M3W8_ARAVE</name>
<evidence type="ECO:0000313" key="3">
    <source>
        <dbReference type="Proteomes" id="UP000499080"/>
    </source>
</evidence>
<protein>
    <submittedName>
        <fullName evidence="2">Uncharacterized protein</fullName>
    </submittedName>
</protein>
<evidence type="ECO:0000256" key="1">
    <source>
        <dbReference type="SAM" id="MobiDB-lite"/>
    </source>
</evidence>
<proteinExistence type="predicted"/>
<dbReference type="EMBL" id="BGPR01006773">
    <property type="protein sequence ID" value="GBN21758.1"/>
    <property type="molecule type" value="Genomic_DNA"/>
</dbReference>
<sequence length="142" mass="15799">MQTRPHYEHLIQGSHPRRYFPSSAMGPSTSQDTTILPPKRADNRLIYMTASLLRIRGSSLGRGDLVVWSRLGAGRFQVRNLISLKIRLVWSPLHVNSYVVAKRLLVGVGRMFGEWVPAQVSSSSSDRGSKLRCPSQNSPSVA</sequence>
<dbReference type="Proteomes" id="UP000499080">
    <property type="component" value="Unassembled WGS sequence"/>
</dbReference>
<gene>
    <name evidence="2" type="ORF">AVEN_223520_1</name>
</gene>
<reference evidence="2 3" key="1">
    <citation type="journal article" date="2019" name="Sci. Rep.">
        <title>Orb-weaving spider Araneus ventricosus genome elucidates the spidroin gene catalogue.</title>
        <authorList>
            <person name="Kono N."/>
            <person name="Nakamura H."/>
            <person name="Ohtoshi R."/>
            <person name="Moran D.A.P."/>
            <person name="Shinohara A."/>
            <person name="Yoshida Y."/>
            <person name="Fujiwara M."/>
            <person name="Mori M."/>
            <person name="Tomita M."/>
            <person name="Arakawa K."/>
        </authorList>
    </citation>
    <scope>NUCLEOTIDE SEQUENCE [LARGE SCALE GENOMIC DNA]</scope>
</reference>
<feature type="region of interest" description="Disordered" evidence="1">
    <location>
        <begin position="120"/>
        <end position="142"/>
    </location>
</feature>
<evidence type="ECO:0000313" key="2">
    <source>
        <dbReference type="EMBL" id="GBN21758.1"/>
    </source>
</evidence>
<keyword evidence="3" id="KW-1185">Reference proteome</keyword>
<accession>A0A4Y2M3W8</accession>
<organism evidence="2 3">
    <name type="scientific">Araneus ventricosus</name>
    <name type="common">Orbweaver spider</name>
    <name type="synonym">Epeira ventricosa</name>
    <dbReference type="NCBI Taxonomy" id="182803"/>
    <lineage>
        <taxon>Eukaryota</taxon>
        <taxon>Metazoa</taxon>
        <taxon>Ecdysozoa</taxon>
        <taxon>Arthropoda</taxon>
        <taxon>Chelicerata</taxon>
        <taxon>Arachnida</taxon>
        <taxon>Araneae</taxon>
        <taxon>Araneomorphae</taxon>
        <taxon>Entelegynae</taxon>
        <taxon>Araneoidea</taxon>
        <taxon>Araneidae</taxon>
        <taxon>Araneus</taxon>
    </lineage>
</organism>